<gene>
    <name evidence="3" type="ORF">Slati_3163200</name>
</gene>
<comment type="caution">
    <text evidence="3">The sequence shown here is derived from an EMBL/GenBank/DDBJ whole genome shotgun (WGS) entry which is preliminary data.</text>
</comment>
<keyword evidence="2" id="KW-0732">Signal</keyword>
<proteinExistence type="predicted"/>
<dbReference type="AlphaFoldDB" id="A0AAW2UWS6"/>
<dbReference type="EMBL" id="JACGWN010000011">
    <property type="protein sequence ID" value="KAL0421403.1"/>
    <property type="molecule type" value="Genomic_DNA"/>
</dbReference>
<organism evidence="3">
    <name type="scientific">Sesamum latifolium</name>
    <dbReference type="NCBI Taxonomy" id="2727402"/>
    <lineage>
        <taxon>Eukaryota</taxon>
        <taxon>Viridiplantae</taxon>
        <taxon>Streptophyta</taxon>
        <taxon>Embryophyta</taxon>
        <taxon>Tracheophyta</taxon>
        <taxon>Spermatophyta</taxon>
        <taxon>Magnoliopsida</taxon>
        <taxon>eudicotyledons</taxon>
        <taxon>Gunneridae</taxon>
        <taxon>Pentapetalae</taxon>
        <taxon>asterids</taxon>
        <taxon>lamiids</taxon>
        <taxon>Lamiales</taxon>
        <taxon>Pedaliaceae</taxon>
        <taxon>Sesamum</taxon>
    </lineage>
</organism>
<protein>
    <submittedName>
        <fullName evidence="3">Uncharacterized protein</fullName>
    </submittedName>
</protein>
<reference evidence="3" key="2">
    <citation type="journal article" date="2024" name="Plant">
        <title>Genomic evolution and insights into agronomic trait innovations of Sesamum species.</title>
        <authorList>
            <person name="Miao H."/>
            <person name="Wang L."/>
            <person name="Qu L."/>
            <person name="Liu H."/>
            <person name="Sun Y."/>
            <person name="Le M."/>
            <person name="Wang Q."/>
            <person name="Wei S."/>
            <person name="Zheng Y."/>
            <person name="Lin W."/>
            <person name="Duan Y."/>
            <person name="Cao H."/>
            <person name="Xiong S."/>
            <person name="Wang X."/>
            <person name="Wei L."/>
            <person name="Li C."/>
            <person name="Ma Q."/>
            <person name="Ju M."/>
            <person name="Zhao R."/>
            <person name="Li G."/>
            <person name="Mu C."/>
            <person name="Tian Q."/>
            <person name="Mei H."/>
            <person name="Zhang T."/>
            <person name="Gao T."/>
            <person name="Zhang H."/>
        </authorList>
    </citation>
    <scope>NUCLEOTIDE SEQUENCE</scope>
    <source>
        <strain evidence="3">KEN1</strain>
    </source>
</reference>
<feature type="signal peptide" evidence="2">
    <location>
        <begin position="1"/>
        <end position="26"/>
    </location>
</feature>
<name>A0AAW2UWS6_9LAMI</name>
<feature type="compositionally biased region" description="Low complexity" evidence="1">
    <location>
        <begin position="29"/>
        <end position="40"/>
    </location>
</feature>
<feature type="chain" id="PRO_5043318514" evidence="2">
    <location>
        <begin position="27"/>
        <end position="58"/>
    </location>
</feature>
<reference evidence="3" key="1">
    <citation type="submission" date="2020-06" db="EMBL/GenBank/DDBJ databases">
        <authorList>
            <person name="Li T."/>
            <person name="Hu X."/>
            <person name="Zhang T."/>
            <person name="Song X."/>
            <person name="Zhang H."/>
            <person name="Dai N."/>
            <person name="Sheng W."/>
            <person name="Hou X."/>
            <person name="Wei L."/>
        </authorList>
    </citation>
    <scope>NUCLEOTIDE SEQUENCE</scope>
    <source>
        <strain evidence="3">KEN1</strain>
        <tissue evidence="3">Leaf</tissue>
    </source>
</reference>
<evidence type="ECO:0000256" key="2">
    <source>
        <dbReference type="SAM" id="SignalP"/>
    </source>
</evidence>
<sequence length="58" mass="6029">MAFMKTSISFLALLATIFVLISTPTAQPPLDQAQAPASAPLNVSPFAPSLPTKNSARS</sequence>
<accession>A0AAW2UWS6</accession>
<evidence type="ECO:0000256" key="1">
    <source>
        <dbReference type="SAM" id="MobiDB-lite"/>
    </source>
</evidence>
<feature type="region of interest" description="Disordered" evidence="1">
    <location>
        <begin position="29"/>
        <end position="58"/>
    </location>
</feature>
<evidence type="ECO:0000313" key="3">
    <source>
        <dbReference type="EMBL" id="KAL0421403.1"/>
    </source>
</evidence>